<reference evidence="1" key="2">
    <citation type="submission" date="2018-05" db="EMBL/GenBank/DDBJ databases">
        <title>OgluRS3 (Oryza glumaepatula Reference Sequence Version 3).</title>
        <authorList>
            <person name="Zhang J."/>
            <person name="Kudrna D."/>
            <person name="Lee S."/>
            <person name="Talag J."/>
            <person name="Welchert J."/>
            <person name="Wing R.A."/>
        </authorList>
    </citation>
    <scope>NUCLEOTIDE SEQUENCE [LARGE SCALE GENOMIC DNA]</scope>
</reference>
<accession>A0A0E0AH71</accession>
<dbReference type="HOGENOM" id="CLU_2798095_0_0_1"/>
<name>A0A0E0AH71_9ORYZ</name>
<organism evidence="1">
    <name type="scientific">Oryza glumipatula</name>
    <dbReference type="NCBI Taxonomy" id="40148"/>
    <lineage>
        <taxon>Eukaryota</taxon>
        <taxon>Viridiplantae</taxon>
        <taxon>Streptophyta</taxon>
        <taxon>Embryophyta</taxon>
        <taxon>Tracheophyta</taxon>
        <taxon>Spermatophyta</taxon>
        <taxon>Magnoliopsida</taxon>
        <taxon>Liliopsida</taxon>
        <taxon>Poales</taxon>
        <taxon>Poaceae</taxon>
        <taxon>BOP clade</taxon>
        <taxon>Oryzoideae</taxon>
        <taxon>Oryzeae</taxon>
        <taxon>Oryzinae</taxon>
        <taxon>Oryza</taxon>
    </lineage>
</organism>
<dbReference type="AlphaFoldDB" id="A0A0E0AH71"/>
<dbReference type="Proteomes" id="UP000026961">
    <property type="component" value="Chromosome 7"/>
</dbReference>
<reference evidence="1" key="1">
    <citation type="submission" date="2015-04" db="UniProtKB">
        <authorList>
            <consortium name="EnsemblPlants"/>
        </authorList>
    </citation>
    <scope>IDENTIFICATION</scope>
</reference>
<sequence length="68" mass="7106">MAGLISPQAFSPPPLLLLLVALPPPAPLPLHSRVLCWKPSSPRREDSSAGCGGADPGVLRILLESVSR</sequence>
<keyword evidence="2" id="KW-1185">Reference proteome</keyword>
<dbReference type="Gramene" id="OGLUM07G06710.1">
    <property type="protein sequence ID" value="OGLUM07G06710.1"/>
    <property type="gene ID" value="OGLUM07G06710"/>
</dbReference>
<dbReference type="EnsemblPlants" id="OGLUM07G06710.1">
    <property type="protein sequence ID" value="OGLUM07G06710.1"/>
    <property type="gene ID" value="OGLUM07G06710"/>
</dbReference>
<evidence type="ECO:0000313" key="2">
    <source>
        <dbReference type="Proteomes" id="UP000026961"/>
    </source>
</evidence>
<protein>
    <submittedName>
        <fullName evidence="1">Uncharacterized protein</fullName>
    </submittedName>
</protein>
<evidence type="ECO:0000313" key="1">
    <source>
        <dbReference type="EnsemblPlants" id="OGLUM07G06710.1"/>
    </source>
</evidence>
<proteinExistence type="predicted"/>